<keyword evidence="3" id="KW-0285">Flavoprotein</keyword>
<dbReference type="InterPro" id="IPR050260">
    <property type="entry name" value="FAD-bd_OxRdtase"/>
</dbReference>
<dbReference type="PRINTS" id="PR00368">
    <property type="entry name" value="FADPNR"/>
</dbReference>
<dbReference type="InterPro" id="IPR036188">
    <property type="entry name" value="FAD/NAD-bd_sf"/>
</dbReference>
<dbReference type="GO" id="GO:0016491">
    <property type="term" value="F:oxidoreductase activity"/>
    <property type="evidence" value="ECO:0007669"/>
    <property type="project" value="InterPro"/>
</dbReference>
<dbReference type="AlphaFoldDB" id="A0A7V3VSI4"/>
<comment type="similarity">
    <text evidence="2">Belongs to the class-III pyridine nucleotide-disulfide oxidoreductase family.</text>
</comment>
<evidence type="ECO:0000256" key="3">
    <source>
        <dbReference type="ARBA" id="ARBA00022630"/>
    </source>
</evidence>
<dbReference type="Pfam" id="PF02852">
    <property type="entry name" value="Pyr_redox_dim"/>
    <property type="match status" value="1"/>
</dbReference>
<evidence type="ECO:0000259" key="7">
    <source>
        <dbReference type="Pfam" id="PF07992"/>
    </source>
</evidence>
<evidence type="ECO:0000313" key="8">
    <source>
        <dbReference type="EMBL" id="HGE75018.1"/>
    </source>
</evidence>
<gene>
    <name evidence="8" type="ORF">ENX73_02705</name>
</gene>
<comment type="cofactor">
    <cofactor evidence="1">
        <name>FAD</name>
        <dbReference type="ChEBI" id="CHEBI:57692"/>
    </cofactor>
</comment>
<dbReference type="Gene3D" id="3.50.50.60">
    <property type="entry name" value="FAD/NAD(P)-binding domain"/>
    <property type="match status" value="2"/>
</dbReference>
<feature type="domain" description="FAD/NAD(P)-binding" evidence="7">
    <location>
        <begin position="3"/>
        <end position="297"/>
    </location>
</feature>
<keyword evidence="5" id="KW-0812">Transmembrane</keyword>
<keyword evidence="5" id="KW-1133">Transmembrane helix</keyword>
<dbReference type="PANTHER" id="PTHR43429">
    <property type="entry name" value="PYRIDINE NUCLEOTIDE-DISULFIDE OXIDOREDUCTASE DOMAIN-CONTAINING"/>
    <property type="match status" value="1"/>
</dbReference>
<evidence type="ECO:0000256" key="4">
    <source>
        <dbReference type="ARBA" id="ARBA00022827"/>
    </source>
</evidence>
<dbReference type="Pfam" id="PF07992">
    <property type="entry name" value="Pyr_redox_2"/>
    <property type="match status" value="1"/>
</dbReference>
<feature type="domain" description="Pyridine nucleotide-disulphide oxidoreductase dimerisation" evidence="6">
    <location>
        <begin position="332"/>
        <end position="426"/>
    </location>
</feature>
<evidence type="ECO:0000259" key="6">
    <source>
        <dbReference type="Pfam" id="PF02852"/>
    </source>
</evidence>
<dbReference type="SUPFAM" id="SSF51905">
    <property type="entry name" value="FAD/NAD(P)-binding domain"/>
    <property type="match status" value="1"/>
</dbReference>
<dbReference type="Gene3D" id="3.30.390.30">
    <property type="match status" value="1"/>
</dbReference>
<accession>A0A7V3VSI4</accession>
<keyword evidence="5" id="KW-0472">Membrane</keyword>
<dbReference type="PRINTS" id="PR00411">
    <property type="entry name" value="PNDRDTASEI"/>
</dbReference>
<dbReference type="InterPro" id="IPR023753">
    <property type="entry name" value="FAD/NAD-binding_dom"/>
</dbReference>
<evidence type="ECO:0000256" key="2">
    <source>
        <dbReference type="ARBA" id="ARBA00009130"/>
    </source>
</evidence>
<protein>
    <submittedName>
        <fullName evidence="8">Pyridine nucleotide-disulfide oxidoreductase</fullName>
    </submittedName>
</protein>
<dbReference type="InterPro" id="IPR016156">
    <property type="entry name" value="FAD/NAD-linked_Rdtase_dimer_sf"/>
</dbReference>
<evidence type="ECO:0000256" key="1">
    <source>
        <dbReference type="ARBA" id="ARBA00001974"/>
    </source>
</evidence>
<feature type="transmembrane region" description="Helical" evidence="5">
    <location>
        <begin position="6"/>
        <end position="25"/>
    </location>
</feature>
<comment type="caution">
    <text evidence="8">The sequence shown here is derived from an EMBL/GenBank/DDBJ whole genome shotgun (WGS) entry which is preliminary data.</text>
</comment>
<proteinExistence type="inferred from homology"/>
<sequence>MKYDVVVVGGGAAGLGLVATALATYPKKKILMIKKESETLVPCGIPYTISTLSSVESDIMSTKSVEAAGAQILIDKVSKIDTKSKKVFTESGKEIEYDKLVIATGSMPIVPRLPGVELKNVLTVPKDVNEIKRLKDSLTNVKKVVIVGAGFIGMEVSDEIRKAGKDVTIVEALDRVLPVAFDPEFSEEARKIMDKEGIKVKTSSKVKEIFGKDKVQGVLLESGEKIDADLVILSIGYRAETTLAKEAGLSIGITGGIWTDEYMRTSVSDVSAIGDCAEHKDFFTRRANRLMLASVAAFDARVAGANLFDIRLIRQVKGDLSLFSTSVGGTIFAAAGIDEVDAKAAGFDVEIGSSNSVDRHPATIPDTSKVKTKLLFSKSSGVLIGCQMMGGKSVGEMINVVGTAIQSGMSIVDLVALQIGTHPLVTASPVVYPIISAALDAYAKLNCAE</sequence>
<dbReference type="PANTHER" id="PTHR43429:SF3">
    <property type="entry name" value="NITRITE REDUCTASE [NAD(P)H]"/>
    <property type="match status" value="1"/>
</dbReference>
<dbReference type="SUPFAM" id="SSF55424">
    <property type="entry name" value="FAD/NAD-linked reductases, dimerisation (C-terminal) domain"/>
    <property type="match status" value="1"/>
</dbReference>
<dbReference type="InterPro" id="IPR004099">
    <property type="entry name" value="Pyr_nucl-diS_OxRdtase_dimer"/>
</dbReference>
<organism evidence="8">
    <name type="scientific">Mesoaciditoga lauensis</name>
    <dbReference type="NCBI Taxonomy" id="1495039"/>
    <lineage>
        <taxon>Bacteria</taxon>
        <taxon>Thermotogati</taxon>
        <taxon>Thermotogota</taxon>
        <taxon>Thermotogae</taxon>
        <taxon>Mesoaciditogales</taxon>
        <taxon>Mesoaciditogaceae</taxon>
        <taxon>Mesoaciditoga</taxon>
    </lineage>
</organism>
<keyword evidence="4" id="KW-0274">FAD</keyword>
<dbReference type="EMBL" id="DTPE01000112">
    <property type="protein sequence ID" value="HGE75018.1"/>
    <property type="molecule type" value="Genomic_DNA"/>
</dbReference>
<name>A0A7V3VSI4_9BACT</name>
<reference evidence="8" key="1">
    <citation type="journal article" date="2020" name="mSystems">
        <title>Genome- and Community-Level Interaction Insights into Carbon Utilization and Element Cycling Functions of Hydrothermarchaeota in Hydrothermal Sediment.</title>
        <authorList>
            <person name="Zhou Z."/>
            <person name="Liu Y."/>
            <person name="Xu W."/>
            <person name="Pan J."/>
            <person name="Luo Z.H."/>
            <person name="Li M."/>
        </authorList>
    </citation>
    <scope>NUCLEOTIDE SEQUENCE [LARGE SCALE GENOMIC DNA]</scope>
    <source>
        <strain evidence="8">SpSt-966</strain>
    </source>
</reference>
<evidence type="ECO:0000256" key="5">
    <source>
        <dbReference type="SAM" id="Phobius"/>
    </source>
</evidence>